<accession>A0A7J8SS74</accession>
<evidence type="ECO:0000313" key="1">
    <source>
        <dbReference type="EMBL" id="MBA0628773.1"/>
    </source>
</evidence>
<gene>
    <name evidence="1" type="ORF">Godav_023433</name>
</gene>
<dbReference type="EMBL" id="JABFAC010000011">
    <property type="protein sequence ID" value="MBA0628773.1"/>
    <property type="molecule type" value="Genomic_DNA"/>
</dbReference>
<name>A0A7J8SS74_GOSDV</name>
<proteinExistence type="predicted"/>
<evidence type="ECO:0000313" key="2">
    <source>
        <dbReference type="Proteomes" id="UP000593561"/>
    </source>
</evidence>
<protein>
    <submittedName>
        <fullName evidence="1">Uncharacterized protein</fullName>
    </submittedName>
</protein>
<dbReference type="AlphaFoldDB" id="A0A7J8SS74"/>
<sequence>MIGFTFFQFCPVTCHNFIYYCSKFTYNYIDLNKGRFSCARFQINDG</sequence>
<keyword evidence="2" id="KW-1185">Reference proteome</keyword>
<organism evidence="1 2">
    <name type="scientific">Gossypium davidsonii</name>
    <name type="common">Davidson's cotton</name>
    <name type="synonym">Gossypium klotzschianum subsp. davidsonii</name>
    <dbReference type="NCBI Taxonomy" id="34287"/>
    <lineage>
        <taxon>Eukaryota</taxon>
        <taxon>Viridiplantae</taxon>
        <taxon>Streptophyta</taxon>
        <taxon>Embryophyta</taxon>
        <taxon>Tracheophyta</taxon>
        <taxon>Spermatophyta</taxon>
        <taxon>Magnoliopsida</taxon>
        <taxon>eudicotyledons</taxon>
        <taxon>Gunneridae</taxon>
        <taxon>Pentapetalae</taxon>
        <taxon>rosids</taxon>
        <taxon>malvids</taxon>
        <taxon>Malvales</taxon>
        <taxon>Malvaceae</taxon>
        <taxon>Malvoideae</taxon>
        <taxon>Gossypium</taxon>
    </lineage>
</organism>
<comment type="caution">
    <text evidence="1">The sequence shown here is derived from an EMBL/GenBank/DDBJ whole genome shotgun (WGS) entry which is preliminary data.</text>
</comment>
<reference evidence="1 2" key="1">
    <citation type="journal article" date="2019" name="Genome Biol. Evol.">
        <title>Insights into the evolution of the New World diploid cottons (Gossypium, subgenus Houzingenia) based on genome sequencing.</title>
        <authorList>
            <person name="Grover C.E."/>
            <person name="Arick M.A. 2nd"/>
            <person name="Thrash A."/>
            <person name="Conover J.L."/>
            <person name="Sanders W.S."/>
            <person name="Peterson D.G."/>
            <person name="Frelichowski J.E."/>
            <person name="Scheffler J.A."/>
            <person name="Scheffler B.E."/>
            <person name="Wendel J.F."/>
        </authorList>
    </citation>
    <scope>NUCLEOTIDE SEQUENCE [LARGE SCALE GENOMIC DNA]</scope>
    <source>
        <strain evidence="1">27</strain>
        <tissue evidence="1">Leaf</tissue>
    </source>
</reference>
<dbReference type="Proteomes" id="UP000593561">
    <property type="component" value="Unassembled WGS sequence"/>
</dbReference>